<organism evidence="1 2">
    <name type="scientific">Leptolyngbya subtilissima DQ-A4</name>
    <dbReference type="NCBI Taxonomy" id="2933933"/>
    <lineage>
        <taxon>Bacteria</taxon>
        <taxon>Bacillati</taxon>
        <taxon>Cyanobacteriota</taxon>
        <taxon>Cyanophyceae</taxon>
        <taxon>Leptolyngbyales</taxon>
        <taxon>Leptolyngbyaceae</taxon>
        <taxon>Leptolyngbya group</taxon>
        <taxon>Leptolyngbya</taxon>
    </lineage>
</organism>
<evidence type="ECO:0000313" key="2">
    <source>
        <dbReference type="Proteomes" id="UP001482513"/>
    </source>
</evidence>
<reference evidence="1 2" key="1">
    <citation type="submission" date="2022-04" db="EMBL/GenBank/DDBJ databases">
        <title>Positive selection, recombination, and allopatry shape intraspecific diversity of widespread and dominant cyanobacteria.</title>
        <authorList>
            <person name="Wei J."/>
            <person name="Shu W."/>
            <person name="Hu C."/>
        </authorList>
    </citation>
    <scope>NUCLEOTIDE SEQUENCE [LARGE SCALE GENOMIC DNA]</scope>
    <source>
        <strain evidence="1 2">DQ-A4</strain>
    </source>
</reference>
<protein>
    <submittedName>
        <fullName evidence="1">Uncharacterized protein</fullName>
    </submittedName>
</protein>
<evidence type="ECO:0000313" key="1">
    <source>
        <dbReference type="EMBL" id="MEP0949551.1"/>
    </source>
</evidence>
<dbReference type="EMBL" id="JAMPKX010000012">
    <property type="protein sequence ID" value="MEP0949551.1"/>
    <property type="molecule type" value="Genomic_DNA"/>
</dbReference>
<proteinExistence type="predicted"/>
<keyword evidence="2" id="KW-1185">Reference proteome</keyword>
<comment type="caution">
    <text evidence="1">The sequence shown here is derived from an EMBL/GenBank/DDBJ whole genome shotgun (WGS) entry which is preliminary data.</text>
</comment>
<gene>
    <name evidence="1" type="ORF">NC992_21915</name>
</gene>
<sequence length="79" mass="8733">MIIEFLDGANRATATTVQLETYDLLKAKLAEGRKVSVTELLVPLGLSDRRPLISRIKHLAEKGFLRLEPETEQEAASVA</sequence>
<dbReference type="Proteomes" id="UP001482513">
    <property type="component" value="Unassembled WGS sequence"/>
</dbReference>
<accession>A0ABV0K9U6</accession>
<dbReference type="RefSeq" id="WP_348251357.1">
    <property type="nucleotide sequence ID" value="NZ_JAMPKX010000012.1"/>
</dbReference>
<name>A0ABV0K9U6_9CYAN</name>